<dbReference type="Gene3D" id="1.10.20.10">
    <property type="entry name" value="Histone, subunit A"/>
    <property type="match status" value="1"/>
</dbReference>
<keyword evidence="5" id="KW-0539">Nucleus</keyword>
<dbReference type="GO" id="GO:0000981">
    <property type="term" value="F:DNA-binding transcription factor activity, RNA polymerase II-specific"/>
    <property type="evidence" value="ECO:0007669"/>
    <property type="project" value="TreeGrafter"/>
</dbReference>
<dbReference type="PANTHER" id="PTHR10252:SF8">
    <property type="entry name" value="NUCLEAR TRANSCRIPTION FACTOR Y SUBUNIT GAMMA"/>
    <property type="match status" value="1"/>
</dbReference>
<organism evidence="9">
    <name type="scientific">Mucochytrium quahogii</name>
    <dbReference type="NCBI Taxonomy" id="96639"/>
    <lineage>
        <taxon>Eukaryota</taxon>
        <taxon>Sar</taxon>
        <taxon>Stramenopiles</taxon>
        <taxon>Bigyra</taxon>
        <taxon>Labyrinthulomycetes</taxon>
        <taxon>Thraustochytrida</taxon>
        <taxon>Thraustochytriidae</taxon>
        <taxon>Mucochytrium</taxon>
    </lineage>
</organism>
<evidence type="ECO:0000256" key="6">
    <source>
        <dbReference type="ARBA" id="ARBA00038129"/>
    </source>
</evidence>
<dbReference type="EMBL" id="HBHK01015711">
    <property type="protein sequence ID" value="CAD9688445.1"/>
    <property type="molecule type" value="Transcribed_RNA"/>
</dbReference>
<dbReference type="FunFam" id="1.10.20.10:FF:000006">
    <property type="entry name" value="Nuclear transcription factor Y subunit gamma"/>
    <property type="match status" value="1"/>
</dbReference>
<reference evidence="9" key="1">
    <citation type="submission" date="2021-01" db="EMBL/GenBank/DDBJ databases">
        <authorList>
            <person name="Corre E."/>
            <person name="Pelletier E."/>
            <person name="Niang G."/>
            <person name="Scheremetjew M."/>
            <person name="Finn R."/>
            <person name="Kale V."/>
            <person name="Holt S."/>
            <person name="Cochrane G."/>
            <person name="Meng A."/>
            <person name="Brown T."/>
            <person name="Cohen L."/>
        </authorList>
    </citation>
    <scope>NUCLEOTIDE SEQUENCE</scope>
    <source>
        <strain evidence="9">NY070348D</strain>
    </source>
</reference>
<feature type="compositionally biased region" description="Polar residues" evidence="7">
    <location>
        <begin position="247"/>
        <end position="258"/>
    </location>
</feature>
<dbReference type="InterPro" id="IPR003958">
    <property type="entry name" value="CBFA_NFYB_domain"/>
</dbReference>
<dbReference type="GO" id="GO:0000978">
    <property type="term" value="F:RNA polymerase II cis-regulatory region sequence-specific DNA binding"/>
    <property type="evidence" value="ECO:0007669"/>
    <property type="project" value="TreeGrafter"/>
</dbReference>
<evidence type="ECO:0000256" key="3">
    <source>
        <dbReference type="ARBA" id="ARBA00023125"/>
    </source>
</evidence>
<proteinExistence type="inferred from homology"/>
<feature type="region of interest" description="Disordered" evidence="7">
    <location>
        <begin position="232"/>
        <end position="258"/>
    </location>
</feature>
<evidence type="ECO:0000313" key="9">
    <source>
        <dbReference type="EMBL" id="CAD9688445.1"/>
    </source>
</evidence>
<dbReference type="PANTHER" id="PTHR10252">
    <property type="entry name" value="HISTONE-LIKE TRANSCRIPTION FACTOR CCAAT-RELATED"/>
    <property type="match status" value="1"/>
</dbReference>
<dbReference type="SUPFAM" id="SSF47113">
    <property type="entry name" value="Histone-fold"/>
    <property type="match status" value="1"/>
</dbReference>
<keyword evidence="3" id="KW-0238">DNA-binding</keyword>
<evidence type="ECO:0000256" key="2">
    <source>
        <dbReference type="ARBA" id="ARBA00023015"/>
    </source>
</evidence>
<gene>
    <name evidence="9" type="ORF">QSP1433_LOCUS9885</name>
</gene>
<dbReference type="CDD" id="cd22908">
    <property type="entry name" value="HFD_NFYC-like"/>
    <property type="match status" value="1"/>
</dbReference>
<feature type="compositionally biased region" description="Basic and acidic residues" evidence="7">
    <location>
        <begin position="232"/>
        <end position="241"/>
    </location>
</feature>
<feature type="region of interest" description="Disordered" evidence="7">
    <location>
        <begin position="1"/>
        <end position="25"/>
    </location>
</feature>
<dbReference type="GO" id="GO:0046982">
    <property type="term" value="F:protein heterodimerization activity"/>
    <property type="evidence" value="ECO:0007669"/>
    <property type="project" value="InterPro"/>
</dbReference>
<dbReference type="AlphaFoldDB" id="A0A7S2S448"/>
<dbReference type="GO" id="GO:0005634">
    <property type="term" value="C:nucleus"/>
    <property type="evidence" value="ECO:0007669"/>
    <property type="project" value="UniProtKB-SubCell"/>
</dbReference>
<protein>
    <recommendedName>
        <fullName evidence="8">Transcription factor CBF/NF-Y/archaeal histone domain-containing protein</fullName>
    </recommendedName>
</protein>
<name>A0A7S2S448_9STRA</name>
<evidence type="ECO:0000256" key="4">
    <source>
        <dbReference type="ARBA" id="ARBA00023163"/>
    </source>
</evidence>
<sequence>MADDAGRDMNHGFGDFGDGSAGQGFAMPPGQGYDAFGVGGMPGHGIDQQQYAMQMQQHGMGGMVPPQGAYGAGLQQPNVQDYAAYQPYLPEQKSEGNLTRPAPPKGDSTIDVATIDRVLTPFWEDMTNEISGLVPSKTDFKTHSDLPLARIKRIMKADEDVRMVSAEAPVMFARACRMFILEITKRAWLEAEDSKRRTLQKEDVHAAILKTDIYDFLVDVVDGTIEEEQRQMKFEQKRKATEANFAASGQQPPNSGGA</sequence>
<dbReference type="InterPro" id="IPR009072">
    <property type="entry name" value="Histone-fold"/>
</dbReference>
<feature type="domain" description="Transcription factor CBF/NF-Y/archaeal histone" evidence="8">
    <location>
        <begin position="146"/>
        <end position="208"/>
    </location>
</feature>
<keyword evidence="4" id="KW-0804">Transcription</keyword>
<comment type="subcellular location">
    <subcellularLocation>
        <location evidence="1">Nucleus</location>
    </subcellularLocation>
</comment>
<evidence type="ECO:0000256" key="1">
    <source>
        <dbReference type="ARBA" id="ARBA00004123"/>
    </source>
</evidence>
<dbReference type="InterPro" id="IPR050568">
    <property type="entry name" value="Transcr_DNA_Rep_Reg"/>
</dbReference>
<evidence type="ECO:0000256" key="7">
    <source>
        <dbReference type="SAM" id="MobiDB-lite"/>
    </source>
</evidence>
<keyword evidence="2" id="KW-0805">Transcription regulation</keyword>
<accession>A0A7S2S448</accession>
<comment type="similarity">
    <text evidence="6">Belongs to the NFYC/HAP5 subunit family.</text>
</comment>
<feature type="compositionally biased region" description="Basic and acidic residues" evidence="7">
    <location>
        <begin position="1"/>
        <end position="10"/>
    </location>
</feature>
<evidence type="ECO:0000256" key="5">
    <source>
        <dbReference type="ARBA" id="ARBA00023242"/>
    </source>
</evidence>
<evidence type="ECO:0000259" key="8">
    <source>
        <dbReference type="Pfam" id="PF00808"/>
    </source>
</evidence>
<dbReference type="Pfam" id="PF00808">
    <property type="entry name" value="CBFD_NFYB_HMF"/>
    <property type="match status" value="1"/>
</dbReference>